<evidence type="ECO:0000313" key="5">
    <source>
        <dbReference type="Proteomes" id="UP001249851"/>
    </source>
</evidence>
<comment type="caution">
    <text evidence="4">The sequence shown here is derived from an EMBL/GenBank/DDBJ whole genome shotgun (WGS) entry which is preliminary data.</text>
</comment>
<reference evidence="4" key="1">
    <citation type="journal article" date="2023" name="G3 (Bethesda)">
        <title>Whole genome assembly and annotation of the endangered Caribbean coral Acropora cervicornis.</title>
        <authorList>
            <person name="Selwyn J.D."/>
            <person name="Vollmer S.V."/>
        </authorList>
    </citation>
    <scope>NUCLEOTIDE SEQUENCE</scope>
    <source>
        <strain evidence="4">K2</strain>
    </source>
</reference>
<dbReference type="InterPro" id="IPR013766">
    <property type="entry name" value="Thioredoxin_domain"/>
</dbReference>
<accession>A0AAD9VB30</accession>
<dbReference type="PANTHER" id="PTHR45672:SF3">
    <property type="entry name" value="THIOREDOXIN DOMAIN-CONTAINING PROTEIN 5"/>
    <property type="match status" value="1"/>
</dbReference>
<feature type="domain" description="Thioredoxin" evidence="3">
    <location>
        <begin position="1"/>
        <end position="101"/>
    </location>
</feature>
<dbReference type="GO" id="GO:0005783">
    <property type="term" value="C:endoplasmic reticulum"/>
    <property type="evidence" value="ECO:0007669"/>
    <property type="project" value="TreeGrafter"/>
</dbReference>
<dbReference type="SUPFAM" id="SSF52833">
    <property type="entry name" value="Thioredoxin-like"/>
    <property type="match status" value="1"/>
</dbReference>
<dbReference type="InterPro" id="IPR051063">
    <property type="entry name" value="PDI"/>
</dbReference>
<dbReference type="Pfam" id="PF00085">
    <property type="entry name" value="Thioredoxin"/>
    <property type="match status" value="1"/>
</dbReference>
<evidence type="ECO:0000313" key="4">
    <source>
        <dbReference type="EMBL" id="KAK2567799.1"/>
    </source>
</evidence>
<sequence length="132" mass="14550">MHISDALVAVSFCPELLEAWCHYCRQFAPVYQEIAAQALSKGLDIFFAKVDCDGKGKQLCNNLNVKFLPTIKVFSNGKSLGDYNGSRQPAKMLEFLTKAANSPNDLALLMADDMGAKMPSNVTPWHADQKSH</sequence>
<dbReference type="GO" id="GO:0003756">
    <property type="term" value="F:protein disulfide isomerase activity"/>
    <property type="evidence" value="ECO:0007669"/>
    <property type="project" value="TreeGrafter"/>
</dbReference>
<keyword evidence="5" id="KW-1185">Reference proteome</keyword>
<name>A0AAD9VB30_ACRCE</name>
<proteinExistence type="inferred from homology"/>
<dbReference type="Proteomes" id="UP001249851">
    <property type="component" value="Unassembled WGS sequence"/>
</dbReference>
<evidence type="ECO:0000259" key="3">
    <source>
        <dbReference type="PROSITE" id="PS51352"/>
    </source>
</evidence>
<dbReference type="GO" id="GO:0006457">
    <property type="term" value="P:protein folding"/>
    <property type="evidence" value="ECO:0007669"/>
    <property type="project" value="TreeGrafter"/>
</dbReference>
<protein>
    <submittedName>
        <fullName evidence="4">Protein disulfide isomerase-like 1-1</fullName>
    </submittedName>
</protein>
<dbReference type="CDD" id="cd02961">
    <property type="entry name" value="PDI_a_family"/>
    <property type="match status" value="1"/>
</dbReference>
<comment type="similarity">
    <text evidence="1">Belongs to the protein disulfide isomerase family.</text>
</comment>
<dbReference type="InterPro" id="IPR036249">
    <property type="entry name" value="Thioredoxin-like_sf"/>
</dbReference>
<gene>
    <name evidence="4" type="ORF">P5673_007671</name>
</gene>
<keyword evidence="4" id="KW-0413">Isomerase</keyword>
<keyword evidence="2" id="KW-0732">Signal</keyword>
<evidence type="ECO:0000256" key="2">
    <source>
        <dbReference type="ARBA" id="ARBA00022729"/>
    </source>
</evidence>
<dbReference type="EMBL" id="JARQWQ010000013">
    <property type="protein sequence ID" value="KAK2567799.1"/>
    <property type="molecule type" value="Genomic_DNA"/>
</dbReference>
<organism evidence="4 5">
    <name type="scientific">Acropora cervicornis</name>
    <name type="common">Staghorn coral</name>
    <dbReference type="NCBI Taxonomy" id="6130"/>
    <lineage>
        <taxon>Eukaryota</taxon>
        <taxon>Metazoa</taxon>
        <taxon>Cnidaria</taxon>
        <taxon>Anthozoa</taxon>
        <taxon>Hexacorallia</taxon>
        <taxon>Scleractinia</taxon>
        <taxon>Astrocoeniina</taxon>
        <taxon>Acroporidae</taxon>
        <taxon>Acropora</taxon>
    </lineage>
</organism>
<reference evidence="4" key="2">
    <citation type="journal article" date="2023" name="Science">
        <title>Genomic signatures of disease resistance in endangered staghorn corals.</title>
        <authorList>
            <person name="Vollmer S.V."/>
            <person name="Selwyn J.D."/>
            <person name="Despard B.A."/>
            <person name="Roesel C.L."/>
        </authorList>
    </citation>
    <scope>NUCLEOTIDE SEQUENCE</scope>
    <source>
        <strain evidence="4">K2</strain>
    </source>
</reference>
<dbReference type="Gene3D" id="3.40.30.10">
    <property type="entry name" value="Glutaredoxin"/>
    <property type="match status" value="1"/>
</dbReference>
<dbReference type="AlphaFoldDB" id="A0AAD9VB30"/>
<evidence type="ECO:0000256" key="1">
    <source>
        <dbReference type="ARBA" id="ARBA00006347"/>
    </source>
</evidence>
<dbReference type="PANTHER" id="PTHR45672">
    <property type="entry name" value="PROTEIN DISULFIDE-ISOMERASE C17H9.14C-RELATED"/>
    <property type="match status" value="1"/>
</dbReference>
<dbReference type="PROSITE" id="PS51352">
    <property type="entry name" value="THIOREDOXIN_2"/>
    <property type="match status" value="1"/>
</dbReference>